<dbReference type="PANTHER" id="PTHR43224">
    <property type="entry name" value="AMIDINOTRANSFERASE"/>
    <property type="match status" value="1"/>
</dbReference>
<dbReference type="PIRSF" id="PIRSF028188">
    <property type="entry name" value="Amdntrnsf_FN0238"/>
    <property type="match status" value="1"/>
</dbReference>
<name>A0A518D1T1_9BACT</name>
<protein>
    <recommendedName>
        <fullName evidence="3">Amidinotransferase</fullName>
    </recommendedName>
</protein>
<dbReference type="RefSeq" id="WP_145188653.1">
    <property type="nucleotide sequence ID" value="NZ_CP036290.1"/>
</dbReference>
<gene>
    <name evidence="1" type="ORF">Pla163_25240</name>
</gene>
<sequence length="321" mass="34017">MSASPPQPAPEPAFASTVFMVRPGAFGANPETAASNVFQARAGDTAADDATLLERAQGEWDALHEALVAAGVEVVAEQDRDFDGVPPGPDACFPNNWFTTHADGRLVLYPMESPTRRREARSAFIARIATAVGATSTLDLRAAEADGRFLEGTGSLIPDRERRIVFAALASRTDAGLLADWCDALHYRAVSFRTELRGAPIYHTNVMLALGPDVALVGLDAVPDGSERATLASELEATGRELMPLSESDLLAFCGNVLFLRTRAGDGVWAMSARAAEAFGPQRLARLERTGAIVAPDVSTIEDVGGGGVRCMLAELIERAP</sequence>
<keyword evidence="2" id="KW-1185">Reference proteome</keyword>
<dbReference type="SUPFAM" id="SSF55909">
    <property type="entry name" value="Pentein"/>
    <property type="match status" value="1"/>
</dbReference>
<organism evidence="1 2">
    <name type="scientific">Rohdeia mirabilis</name>
    <dbReference type="NCBI Taxonomy" id="2528008"/>
    <lineage>
        <taxon>Bacteria</taxon>
        <taxon>Pseudomonadati</taxon>
        <taxon>Planctomycetota</taxon>
        <taxon>Planctomycetia</taxon>
        <taxon>Planctomycetia incertae sedis</taxon>
        <taxon>Rohdeia</taxon>
    </lineage>
</organism>
<dbReference type="AlphaFoldDB" id="A0A518D1T1"/>
<dbReference type="Proteomes" id="UP000319342">
    <property type="component" value="Chromosome"/>
</dbReference>
<dbReference type="InterPro" id="IPR014541">
    <property type="entry name" value="Amdntrnsf_FN0238"/>
</dbReference>
<dbReference type="PANTHER" id="PTHR43224:SF1">
    <property type="entry name" value="AMIDINOTRANSFERASE"/>
    <property type="match status" value="1"/>
</dbReference>
<dbReference type="OrthoDB" id="9788268at2"/>
<dbReference type="Gene3D" id="3.75.10.10">
    <property type="entry name" value="L-arginine/glycine Amidinotransferase, Chain A"/>
    <property type="match status" value="1"/>
</dbReference>
<evidence type="ECO:0000313" key="1">
    <source>
        <dbReference type="EMBL" id="QDU85395.1"/>
    </source>
</evidence>
<evidence type="ECO:0000313" key="2">
    <source>
        <dbReference type="Proteomes" id="UP000319342"/>
    </source>
</evidence>
<dbReference type="Pfam" id="PF19420">
    <property type="entry name" value="DDAH_eukar"/>
    <property type="match status" value="1"/>
</dbReference>
<evidence type="ECO:0008006" key="3">
    <source>
        <dbReference type="Google" id="ProtNLM"/>
    </source>
</evidence>
<proteinExistence type="predicted"/>
<reference evidence="1 2" key="1">
    <citation type="submission" date="2019-02" db="EMBL/GenBank/DDBJ databases">
        <title>Deep-cultivation of Planctomycetes and their phenomic and genomic characterization uncovers novel biology.</title>
        <authorList>
            <person name="Wiegand S."/>
            <person name="Jogler M."/>
            <person name="Boedeker C."/>
            <person name="Pinto D."/>
            <person name="Vollmers J."/>
            <person name="Rivas-Marin E."/>
            <person name="Kohn T."/>
            <person name="Peeters S.H."/>
            <person name="Heuer A."/>
            <person name="Rast P."/>
            <person name="Oberbeckmann S."/>
            <person name="Bunk B."/>
            <person name="Jeske O."/>
            <person name="Meyerdierks A."/>
            <person name="Storesund J.E."/>
            <person name="Kallscheuer N."/>
            <person name="Luecker S."/>
            <person name="Lage O.M."/>
            <person name="Pohl T."/>
            <person name="Merkel B.J."/>
            <person name="Hornburger P."/>
            <person name="Mueller R.-W."/>
            <person name="Bruemmer F."/>
            <person name="Labrenz M."/>
            <person name="Spormann A.M."/>
            <person name="Op den Camp H."/>
            <person name="Overmann J."/>
            <person name="Amann R."/>
            <person name="Jetten M.S.M."/>
            <person name="Mascher T."/>
            <person name="Medema M.H."/>
            <person name="Devos D.P."/>
            <person name="Kaster A.-K."/>
            <person name="Ovreas L."/>
            <person name="Rohde M."/>
            <person name="Galperin M.Y."/>
            <person name="Jogler C."/>
        </authorList>
    </citation>
    <scope>NUCLEOTIDE SEQUENCE [LARGE SCALE GENOMIC DNA]</scope>
    <source>
        <strain evidence="1 2">Pla163</strain>
    </source>
</reference>
<accession>A0A518D1T1</accession>
<dbReference type="EMBL" id="CP036290">
    <property type="protein sequence ID" value="QDU85395.1"/>
    <property type="molecule type" value="Genomic_DNA"/>
</dbReference>